<proteinExistence type="predicted"/>
<name>A0AAE0YM86_9GAST</name>
<evidence type="ECO:0000256" key="1">
    <source>
        <dbReference type="SAM" id="MobiDB-lite"/>
    </source>
</evidence>
<dbReference type="AlphaFoldDB" id="A0AAE0YM86"/>
<organism evidence="2 3">
    <name type="scientific">Elysia crispata</name>
    <name type="common">lettuce slug</name>
    <dbReference type="NCBI Taxonomy" id="231223"/>
    <lineage>
        <taxon>Eukaryota</taxon>
        <taxon>Metazoa</taxon>
        <taxon>Spiralia</taxon>
        <taxon>Lophotrochozoa</taxon>
        <taxon>Mollusca</taxon>
        <taxon>Gastropoda</taxon>
        <taxon>Heterobranchia</taxon>
        <taxon>Euthyneura</taxon>
        <taxon>Panpulmonata</taxon>
        <taxon>Sacoglossa</taxon>
        <taxon>Placobranchoidea</taxon>
        <taxon>Plakobranchidae</taxon>
        <taxon>Elysia</taxon>
    </lineage>
</organism>
<evidence type="ECO:0000313" key="3">
    <source>
        <dbReference type="Proteomes" id="UP001283361"/>
    </source>
</evidence>
<feature type="compositionally biased region" description="Basic and acidic residues" evidence="1">
    <location>
        <begin position="82"/>
        <end position="92"/>
    </location>
</feature>
<keyword evidence="3" id="KW-1185">Reference proteome</keyword>
<gene>
    <name evidence="2" type="ORF">RRG08_023950</name>
</gene>
<accession>A0AAE0YM86</accession>
<sequence>MEFPRRNSPFISRLELLEGRFFSPASHAQHITSLYDSNPRLDDSLQELTLVKDSSEPSPSSSSCEKPDDLQEEVNSSLELKVATDLRYDRPGIPHNKPSIS</sequence>
<dbReference type="Proteomes" id="UP001283361">
    <property type="component" value="Unassembled WGS sequence"/>
</dbReference>
<comment type="caution">
    <text evidence="2">The sequence shown here is derived from an EMBL/GenBank/DDBJ whole genome shotgun (WGS) entry which is preliminary data.</text>
</comment>
<dbReference type="EMBL" id="JAWDGP010005834">
    <property type="protein sequence ID" value="KAK3751193.1"/>
    <property type="molecule type" value="Genomic_DNA"/>
</dbReference>
<reference evidence="2" key="1">
    <citation type="journal article" date="2023" name="G3 (Bethesda)">
        <title>A reference genome for the long-term kleptoplast-retaining sea slug Elysia crispata morphotype clarki.</title>
        <authorList>
            <person name="Eastman K.E."/>
            <person name="Pendleton A.L."/>
            <person name="Shaikh M.A."/>
            <person name="Suttiyut T."/>
            <person name="Ogas R."/>
            <person name="Tomko P."/>
            <person name="Gavelis G."/>
            <person name="Widhalm J.R."/>
            <person name="Wisecaver J.H."/>
        </authorList>
    </citation>
    <scope>NUCLEOTIDE SEQUENCE</scope>
    <source>
        <strain evidence="2">ECLA1</strain>
    </source>
</reference>
<feature type="region of interest" description="Disordered" evidence="1">
    <location>
        <begin position="51"/>
        <end position="101"/>
    </location>
</feature>
<protein>
    <submittedName>
        <fullName evidence="2">Uncharacterized protein</fullName>
    </submittedName>
</protein>
<evidence type="ECO:0000313" key="2">
    <source>
        <dbReference type="EMBL" id="KAK3751193.1"/>
    </source>
</evidence>